<dbReference type="Proteomes" id="UP000176914">
    <property type="component" value="Unassembled WGS sequence"/>
</dbReference>
<accession>A0A1F6EAN6</accession>
<sequence length="144" mass="15766">MRKKLAKISKYRPSVFQAKMDFSAVKESFSLTAEHPIERAVFRTFGVILFVLLCSYFYFVSASVLNIIARKEADTKSVTLQSSIAQMEQRYFALRDSVTPQEATLLGLSRVKDTQYVYVPGNLSAGVSAQAGAASAGVVAIDAI</sequence>
<evidence type="ECO:0000313" key="3">
    <source>
        <dbReference type="Proteomes" id="UP000176914"/>
    </source>
</evidence>
<proteinExistence type="predicted"/>
<evidence type="ECO:0000256" key="1">
    <source>
        <dbReference type="SAM" id="Phobius"/>
    </source>
</evidence>
<gene>
    <name evidence="2" type="ORF">A3C20_04095</name>
</gene>
<keyword evidence="1" id="KW-0472">Membrane</keyword>
<feature type="transmembrane region" description="Helical" evidence="1">
    <location>
        <begin position="40"/>
        <end position="59"/>
    </location>
</feature>
<dbReference type="AlphaFoldDB" id="A0A1F6EAN6"/>
<name>A0A1F6EAN6_9BACT</name>
<evidence type="ECO:0000313" key="2">
    <source>
        <dbReference type="EMBL" id="OGG70677.1"/>
    </source>
</evidence>
<keyword evidence="1" id="KW-1133">Transmembrane helix</keyword>
<organism evidence="2 3">
    <name type="scientific">Candidatus Kaiserbacteria bacterium RIFCSPHIGHO2_02_FULL_55_25</name>
    <dbReference type="NCBI Taxonomy" id="1798498"/>
    <lineage>
        <taxon>Bacteria</taxon>
        <taxon>Candidatus Kaiseribacteriota</taxon>
    </lineage>
</organism>
<reference evidence="2 3" key="1">
    <citation type="journal article" date="2016" name="Nat. Commun.">
        <title>Thousands of microbial genomes shed light on interconnected biogeochemical processes in an aquifer system.</title>
        <authorList>
            <person name="Anantharaman K."/>
            <person name="Brown C.T."/>
            <person name="Hug L.A."/>
            <person name="Sharon I."/>
            <person name="Castelle C.J."/>
            <person name="Probst A.J."/>
            <person name="Thomas B.C."/>
            <person name="Singh A."/>
            <person name="Wilkins M.J."/>
            <person name="Karaoz U."/>
            <person name="Brodie E.L."/>
            <person name="Williams K.H."/>
            <person name="Hubbard S.S."/>
            <person name="Banfield J.F."/>
        </authorList>
    </citation>
    <scope>NUCLEOTIDE SEQUENCE [LARGE SCALE GENOMIC DNA]</scope>
</reference>
<protein>
    <submittedName>
        <fullName evidence="2">Uncharacterized protein</fullName>
    </submittedName>
</protein>
<comment type="caution">
    <text evidence="2">The sequence shown here is derived from an EMBL/GenBank/DDBJ whole genome shotgun (WGS) entry which is preliminary data.</text>
</comment>
<keyword evidence="1" id="KW-0812">Transmembrane</keyword>
<dbReference type="EMBL" id="MFLL01000001">
    <property type="protein sequence ID" value="OGG70677.1"/>
    <property type="molecule type" value="Genomic_DNA"/>
</dbReference>